<dbReference type="PANTHER" id="PTHR43272:SF4">
    <property type="entry name" value="LONG CHAIN ACYL-COA SYNTHETASE 2"/>
    <property type="match status" value="1"/>
</dbReference>
<evidence type="ECO:0000313" key="3">
    <source>
        <dbReference type="Proteomes" id="UP001341840"/>
    </source>
</evidence>
<accession>A0ABU6Z6F0</accession>
<keyword evidence="2" id="KW-0436">Ligase</keyword>
<feature type="domain" description="AMP-dependent synthetase/ligase" evidence="1">
    <location>
        <begin position="36"/>
        <end position="162"/>
    </location>
</feature>
<reference evidence="2 3" key="1">
    <citation type="journal article" date="2023" name="Plants (Basel)">
        <title>Bridging the Gap: Combining Genomics and Transcriptomics Approaches to Understand Stylosanthes scabra, an Orphan Legume from the Brazilian Caatinga.</title>
        <authorList>
            <person name="Ferreira-Neto J.R.C."/>
            <person name="da Silva M.D."/>
            <person name="Binneck E."/>
            <person name="de Melo N.F."/>
            <person name="da Silva R.H."/>
            <person name="de Melo A.L.T.M."/>
            <person name="Pandolfi V."/>
            <person name="Bustamante F.O."/>
            <person name="Brasileiro-Vidal A.C."/>
            <person name="Benko-Iseppon A.M."/>
        </authorList>
    </citation>
    <scope>NUCLEOTIDE SEQUENCE [LARGE SCALE GENOMIC DNA]</scope>
    <source>
        <tissue evidence="2">Leaves</tissue>
    </source>
</reference>
<dbReference type="GO" id="GO:0004467">
    <property type="term" value="F:long-chain fatty acid-CoA ligase activity"/>
    <property type="evidence" value="ECO:0007669"/>
    <property type="project" value="UniProtKB-EC"/>
</dbReference>
<evidence type="ECO:0000259" key="1">
    <source>
        <dbReference type="Pfam" id="PF00501"/>
    </source>
</evidence>
<gene>
    <name evidence="2" type="primary">LACS2_4</name>
    <name evidence="2" type="ORF">PIB30_021845</name>
</gene>
<protein>
    <submittedName>
        <fullName evidence="2">Eukaryotic long-chain fatty acid CoA synthetase (LC-FACS)</fullName>
        <ecNumber evidence="2">6.2.1.3</ecNumber>
    </submittedName>
</protein>
<proteinExistence type="predicted"/>
<organism evidence="2 3">
    <name type="scientific">Stylosanthes scabra</name>
    <dbReference type="NCBI Taxonomy" id="79078"/>
    <lineage>
        <taxon>Eukaryota</taxon>
        <taxon>Viridiplantae</taxon>
        <taxon>Streptophyta</taxon>
        <taxon>Embryophyta</taxon>
        <taxon>Tracheophyta</taxon>
        <taxon>Spermatophyta</taxon>
        <taxon>Magnoliopsida</taxon>
        <taxon>eudicotyledons</taxon>
        <taxon>Gunneridae</taxon>
        <taxon>Pentapetalae</taxon>
        <taxon>rosids</taxon>
        <taxon>fabids</taxon>
        <taxon>Fabales</taxon>
        <taxon>Fabaceae</taxon>
        <taxon>Papilionoideae</taxon>
        <taxon>50 kb inversion clade</taxon>
        <taxon>dalbergioids sensu lato</taxon>
        <taxon>Dalbergieae</taxon>
        <taxon>Pterocarpus clade</taxon>
        <taxon>Stylosanthes</taxon>
    </lineage>
</organism>
<name>A0ABU6Z6F0_9FABA</name>
<dbReference type="Proteomes" id="UP001341840">
    <property type="component" value="Unassembled WGS sequence"/>
</dbReference>
<sequence length="207" mass="23089">MAEVLSIDQVLDFTDKPASEDDVYFYFLPLAHDVRYLMEDVQALKPTIFCSVPRVFDHVYAGINSKISSRGALWSALFQAAPLPRHVEKFLRVTSGATLAQGYGLTESCGGCSTTIGNVFYIMGTVGVLMTTIEARLESVSKMRYDALSNEAARREICLRGSDIGGWQPNGDMKIIDRKKNIFKLSQGEYVVVENIENKYLRCPLIT</sequence>
<keyword evidence="3" id="KW-1185">Reference proteome</keyword>
<evidence type="ECO:0000313" key="2">
    <source>
        <dbReference type="EMBL" id="MED6217891.1"/>
    </source>
</evidence>
<dbReference type="InterPro" id="IPR000873">
    <property type="entry name" value="AMP-dep_synth/lig_dom"/>
</dbReference>
<dbReference type="EMBL" id="JASCZI010271933">
    <property type="protein sequence ID" value="MED6217891.1"/>
    <property type="molecule type" value="Genomic_DNA"/>
</dbReference>
<dbReference type="Pfam" id="PF00501">
    <property type="entry name" value="AMP-binding"/>
    <property type="match status" value="1"/>
</dbReference>
<comment type="caution">
    <text evidence="2">The sequence shown here is derived from an EMBL/GenBank/DDBJ whole genome shotgun (WGS) entry which is preliminary data.</text>
</comment>
<dbReference type="PANTHER" id="PTHR43272">
    <property type="entry name" value="LONG-CHAIN-FATTY-ACID--COA LIGASE"/>
    <property type="match status" value="1"/>
</dbReference>
<dbReference type="SUPFAM" id="SSF56801">
    <property type="entry name" value="Acetyl-CoA synthetase-like"/>
    <property type="match status" value="1"/>
</dbReference>
<dbReference type="EC" id="6.2.1.3" evidence="2"/>
<dbReference type="Gene3D" id="3.40.50.12780">
    <property type="entry name" value="N-terminal domain of ligase-like"/>
    <property type="match status" value="1"/>
</dbReference>
<dbReference type="InterPro" id="IPR042099">
    <property type="entry name" value="ANL_N_sf"/>
</dbReference>